<comment type="subcellular location">
    <subcellularLocation>
        <location evidence="2 9">Cytoplasm</location>
    </subcellularLocation>
    <subcellularLocation>
        <location evidence="1">Endoplasmic reticulum</location>
    </subcellularLocation>
</comment>
<keyword evidence="7 9" id="KW-0733">Signal recognition particle</keyword>
<comment type="function">
    <text evidence="9">Component of the signal recognition particle (SRP) complex, a ribonucleoprotein complex that mediates the cotranslational targeting of secretory and membrane proteins to the endoplasmic reticulum (ER).</text>
</comment>
<dbReference type="GO" id="GO:0008312">
    <property type="term" value="F:7S RNA binding"/>
    <property type="evidence" value="ECO:0007669"/>
    <property type="project" value="InterPro"/>
</dbReference>
<protein>
    <recommendedName>
        <fullName evidence="4 9">Signal recognition particle subunit SRP72</fullName>
    </recommendedName>
</protein>
<feature type="compositionally biased region" description="Basic residues" evidence="10">
    <location>
        <begin position="595"/>
        <end position="604"/>
    </location>
</feature>
<dbReference type="InterPro" id="IPR026270">
    <property type="entry name" value="SRP72"/>
</dbReference>
<evidence type="ECO:0000256" key="2">
    <source>
        <dbReference type="ARBA" id="ARBA00004496"/>
    </source>
</evidence>
<evidence type="ECO:0000259" key="11">
    <source>
        <dbReference type="Pfam" id="PF08492"/>
    </source>
</evidence>
<sequence>MAPDSAANLTSLLRASSIDDHEEVLRAANAALKTSKLDTGAQRTRVVALLKLDRFEDALRALADGGATLDADCRLEKAYALYKTGKLDDAASLAASTTGRSFSHVAAQVAYRAERFQDARQLYDELASDKAAAAEEESDLSINVLATAAQRDWQSQAALTSGFVQPPVAPALDTFELAYNLACGCIARGELSKASSLLQRASRLCDESDDLSDEEKRAEMAPILIQQAYVYSRLGNTTEALKLHRQLEASEISDAEARLVATNNASTLDNTASNPFAVQRTLEANPAVSNDAKLFHYQDSRLRRNKLALALRAQKFSGVARQTKHLISASSPSSTASSDANVLSVINVAARSLEHSSQVSLRDVLPAAERHPADVGVLLTAIQLHVLAKNYEAAVSLLEALFTQLEGQKQGDVRFSAGLVALAVSLYRNQRRAGCATTELAKAIKYWNEKSDTQSASLLQGAGAELLKSTDADDLSVAGTAFEKLCQQSTADPIAVAGLIASFGKRDRSKVEPYLGSLPAVDGLVSNVDVQQLVEGGVAVLPATTSSAKERTAEKSGGQNSRPQKKRKRKLPKDFEEGKKMDPERWLPLRDRSSYRPKGKKGKKKANDSTQGGFVKEEETLELAGGAGSVKVERAPTASSSSNKKKKKGKK</sequence>
<dbReference type="InterPro" id="IPR013699">
    <property type="entry name" value="Signal_recog_part_SRP72_RNA-bd"/>
</dbReference>
<dbReference type="PANTHER" id="PTHR14094">
    <property type="entry name" value="SIGNAL RECOGNITION PARTICLE 72"/>
    <property type="match status" value="1"/>
</dbReference>
<comment type="similarity">
    <text evidence="3 9">Belongs to the SRP72 family.</text>
</comment>
<feature type="region of interest" description="Disordered" evidence="10">
    <location>
        <begin position="545"/>
        <end position="651"/>
    </location>
</feature>
<gene>
    <name evidence="12" type="ORF">BN1708_007564</name>
</gene>
<feature type="compositionally biased region" description="Basic and acidic residues" evidence="10">
    <location>
        <begin position="572"/>
        <end position="594"/>
    </location>
</feature>
<dbReference type="InterPro" id="IPR031545">
    <property type="entry name" value="SRP72_TPR-like"/>
</dbReference>
<dbReference type="STRING" id="100787.A0A0G4MV68"/>
<dbReference type="PANTHER" id="PTHR14094:SF9">
    <property type="entry name" value="SIGNAL RECOGNITION PARTICLE SUBUNIT SRP72"/>
    <property type="match status" value="1"/>
</dbReference>
<dbReference type="PIRSF" id="PIRSF038922">
    <property type="entry name" value="SRP72"/>
    <property type="match status" value="1"/>
</dbReference>
<dbReference type="GO" id="GO:0043022">
    <property type="term" value="F:ribosome binding"/>
    <property type="evidence" value="ECO:0007669"/>
    <property type="project" value="TreeGrafter"/>
</dbReference>
<dbReference type="Gene3D" id="1.25.40.10">
    <property type="entry name" value="Tetratricopeptide repeat domain"/>
    <property type="match status" value="2"/>
</dbReference>
<evidence type="ECO:0000313" key="12">
    <source>
        <dbReference type="EMBL" id="CRK37900.1"/>
    </source>
</evidence>
<evidence type="ECO:0000256" key="4">
    <source>
        <dbReference type="ARBA" id="ARBA00018350"/>
    </source>
</evidence>
<dbReference type="FunFam" id="1.25.40.10:FF:000512">
    <property type="entry name" value="Signal recognition particle subunit SRP72"/>
    <property type="match status" value="1"/>
</dbReference>
<dbReference type="GO" id="GO:0005786">
    <property type="term" value="C:signal recognition particle, endoplasmic reticulum targeting"/>
    <property type="evidence" value="ECO:0007669"/>
    <property type="project" value="UniProtKB-UniRule"/>
</dbReference>
<evidence type="ECO:0000256" key="9">
    <source>
        <dbReference type="PIRNR" id="PIRNR038922"/>
    </source>
</evidence>
<evidence type="ECO:0000256" key="10">
    <source>
        <dbReference type="SAM" id="MobiDB-lite"/>
    </source>
</evidence>
<name>A0A0G4MV68_VERLO</name>
<evidence type="ECO:0000256" key="7">
    <source>
        <dbReference type="ARBA" id="ARBA00023135"/>
    </source>
</evidence>
<evidence type="ECO:0000256" key="6">
    <source>
        <dbReference type="ARBA" id="ARBA00022824"/>
    </source>
</evidence>
<organism evidence="12 13">
    <name type="scientific">Verticillium longisporum</name>
    <name type="common">Verticillium dahliae var. longisporum</name>
    <dbReference type="NCBI Taxonomy" id="100787"/>
    <lineage>
        <taxon>Eukaryota</taxon>
        <taxon>Fungi</taxon>
        <taxon>Dikarya</taxon>
        <taxon>Ascomycota</taxon>
        <taxon>Pezizomycotina</taxon>
        <taxon>Sordariomycetes</taxon>
        <taxon>Hypocreomycetidae</taxon>
        <taxon>Glomerellales</taxon>
        <taxon>Plectosphaerellaceae</taxon>
        <taxon>Verticillium</taxon>
    </lineage>
</organism>
<dbReference type="Proteomes" id="UP000044602">
    <property type="component" value="Unassembled WGS sequence"/>
</dbReference>
<dbReference type="SUPFAM" id="SSF48452">
    <property type="entry name" value="TPR-like"/>
    <property type="match status" value="1"/>
</dbReference>
<keyword evidence="8 9" id="KW-0687">Ribonucleoprotein</keyword>
<dbReference type="GO" id="GO:0005783">
    <property type="term" value="C:endoplasmic reticulum"/>
    <property type="evidence" value="ECO:0007669"/>
    <property type="project" value="UniProtKB-SubCell"/>
</dbReference>
<dbReference type="EMBL" id="CVQH01025083">
    <property type="protein sequence ID" value="CRK37900.1"/>
    <property type="molecule type" value="Genomic_DNA"/>
</dbReference>
<keyword evidence="6" id="KW-0256">Endoplasmic reticulum</keyword>
<keyword evidence="13" id="KW-1185">Reference proteome</keyword>
<dbReference type="AlphaFoldDB" id="A0A0G4MV68"/>
<feature type="domain" description="Signal recognition particle SRP72 subunit RNA-binding" evidence="11">
    <location>
        <begin position="549"/>
        <end position="597"/>
    </location>
</feature>
<dbReference type="Pfam" id="PF17004">
    <property type="entry name" value="SRP_TPR_like"/>
    <property type="match status" value="1"/>
</dbReference>
<dbReference type="Pfam" id="PF08492">
    <property type="entry name" value="SRP72"/>
    <property type="match status" value="1"/>
</dbReference>
<evidence type="ECO:0000313" key="13">
    <source>
        <dbReference type="Proteomes" id="UP000044602"/>
    </source>
</evidence>
<accession>A0A0G4MV68</accession>
<evidence type="ECO:0000256" key="3">
    <source>
        <dbReference type="ARBA" id="ARBA00007676"/>
    </source>
</evidence>
<dbReference type="GO" id="GO:0006614">
    <property type="term" value="P:SRP-dependent cotranslational protein targeting to membrane"/>
    <property type="evidence" value="ECO:0007669"/>
    <property type="project" value="UniProtKB-UniRule"/>
</dbReference>
<evidence type="ECO:0000256" key="8">
    <source>
        <dbReference type="ARBA" id="ARBA00023274"/>
    </source>
</evidence>
<reference evidence="12 13" key="1">
    <citation type="submission" date="2015-05" db="EMBL/GenBank/DDBJ databases">
        <authorList>
            <person name="Wang D.B."/>
            <person name="Wang M."/>
        </authorList>
    </citation>
    <scope>NUCLEOTIDE SEQUENCE [LARGE SCALE GENOMIC DNA]</scope>
    <source>
        <strain evidence="12">VL1</strain>
    </source>
</reference>
<evidence type="ECO:0000256" key="5">
    <source>
        <dbReference type="ARBA" id="ARBA00022490"/>
    </source>
</evidence>
<evidence type="ECO:0000256" key="1">
    <source>
        <dbReference type="ARBA" id="ARBA00004240"/>
    </source>
</evidence>
<dbReference type="InterPro" id="IPR011990">
    <property type="entry name" value="TPR-like_helical_dom_sf"/>
</dbReference>
<proteinExistence type="inferred from homology"/>
<keyword evidence="5 9" id="KW-0963">Cytoplasm</keyword>